<feature type="region of interest" description="Disordered" evidence="1">
    <location>
        <begin position="281"/>
        <end position="305"/>
    </location>
</feature>
<dbReference type="Proteomes" id="UP000286235">
    <property type="component" value="Unassembled WGS sequence"/>
</dbReference>
<dbReference type="InterPro" id="IPR013740">
    <property type="entry name" value="Redoxin"/>
</dbReference>
<dbReference type="InterPro" id="IPR050553">
    <property type="entry name" value="Thioredoxin_ResA/DsbE_sf"/>
</dbReference>
<comment type="caution">
    <text evidence="4">The sequence shown here is derived from an EMBL/GenBank/DDBJ whole genome shotgun (WGS) entry which is preliminary data.</text>
</comment>
<dbReference type="PANTHER" id="PTHR42852">
    <property type="entry name" value="THIOL:DISULFIDE INTERCHANGE PROTEIN DSBE"/>
    <property type="match status" value="1"/>
</dbReference>
<keyword evidence="2" id="KW-0812">Transmembrane</keyword>
<dbReference type="PROSITE" id="PS51352">
    <property type="entry name" value="THIOREDOXIN_2"/>
    <property type="match status" value="1"/>
</dbReference>
<keyword evidence="2" id="KW-1133">Transmembrane helix</keyword>
<reference evidence="4 5" key="1">
    <citation type="submission" date="2013-12" db="EMBL/GenBank/DDBJ databases">
        <title>Genome and proteome characterization of Caldibacillus debilis GB1 derived from a cellulolytic aero-tolerant co-culture.</title>
        <authorList>
            <person name="Wushke S.T."/>
            <person name="Zhang X."/>
            <person name="Fristensky B."/>
            <person name="Wilkins J.A."/>
            <person name="Levin D.B."/>
            <person name="Sparling R."/>
        </authorList>
    </citation>
    <scope>NUCLEOTIDE SEQUENCE [LARGE SCALE GENOMIC DNA]</scope>
    <source>
        <strain evidence="4 5">GB1</strain>
    </source>
</reference>
<dbReference type="Gene3D" id="3.40.30.10">
    <property type="entry name" value="Glutaredoxin"/>
    <property type="match status" value="1"/>
</dbReference>
<accession>A0A420VDV8</accession>
<keyword evidence="2" id="KW-0472">Membrane</keyword>
<dbReference type="Pfam" id="PF08534">
    <property type="entry name" value="Redoxin"/>
    <property type="match status" value="1"/>
</dbReference>
<evidence type="ECO:0000313" key="4">
    <source>
        <dbReference type="EMBL" id="RKO61867.1"/>
    </source>
</evidence>
<sequence length="305" mass="34095">MEEDKKKRNIKKSALIKGGIASIIALFVLVFALWWVFTHLGKDTENEGKDAAATETGEEVRFEEKPVTIDYSKEPEEILAQYTEQGMNLFKVNFPDTLSMNYALKNIGKEAVEISGKTVDGKDFSLSALKGKNVILTFAKTACSVCKEMSPILAELAKKNPDVTFVTLFPVDNNKDIDGYYKSLKLKRPDLVLSLENNKGLKSLAINQYMVSQVPTFVFVDESGRISYTYIGSKDAIMFQDMIDTAFGDEKLYDYVRTITIRVDENGKEISEEELIKKDAIDKDSVDHNGTSATKSSKESGKNKN</sequence>
<dbReference type="CDD" id="cd02966">
    <property type="entry name" value="TlpA_like_family"/>
    <property type="match status" value="1"/>
</dbReference>
<feature type="transmembrane region" description="Helical" evidence="2">
    <location>
        <begin position="14"/>
        <end position="37"/>
    </location>
</feature>
<dbReference type="GO" id="GO:0016491">
    <property type="term" value="F:oxidoreductase activity"/>
    <property type="evidence" value="ECO:0007669"/>
    <property type="project" value="InterPro"/>
</dbReference>
<dbReference type="SUPFAM" id="SSF52833">
    <property type="entry name" value="Thioredoxin-like"/>
    <property type="match status" value="1"/>
</dbReference>
<dbReference type="InterPro" id="IPR013766">
    <property type="entry name" value="Thioredoxin_domain"/>
</dbReference>
<dbReference type="InterPro" id="IPR036249">
    <property type="entry name" value="Thioredoxin-like_sf"/>
</dbReference>
<dbReference type="AlphaFoldDB" id="A0A420VDV8"/>
<dbReference type="EMBL" id="AZRV01000035">
    <property type="protein sequence ID" value="RKO61867.1"/>
    <property type="molecule type" value="Genomic_DNA"/>
</dbReference>
<feature type="compositionally biased region" description="Basic and acidic residues" evidence="1">
    <location>
        <begin position="296"/>
        <end position="305"/>
    </location>
</feature>
<proteinExistence type="predicted"/>
<name>A0A420VDV8_9BACI</name>
<dbReference type="GO" id="GO:0016853">
    <property type="term" value="F:isomerase activity"/>
    <property type="evidence" value="ECO:0007669"/>
    <property type="project" value="UniProtKB-KW"/>
</dbReference>
<dbReference type="PANTHER" id="PTHR42852:SF17">
    <property type="entry name" value="THIOREDOXIN-LIKE PROTEIN HI_1115"/>
    <property type="match status" value="1"/>
</dbReference>
<keyword evidence="4" id="KW-0413">Isomerase</keyword>
<organism evidence="4 5">
    <name type="scientific">Caldibacillus debilis GB1</name>
    <dbReference type="NCBI Taxonomy" id="1339248"/>
    <lineage>
        <taxon>Bacteria</taxon>
        <taxon>Bacillati</taxon>
        <taxon>Bacillota</taxon>
        <taxon>Bacilli</taxon>
        <taxon>Bacillales</taxon>
        <taxon>Bacillaceae</taxon>
        <taxon>Caldibacillus</taxon>
    </lineage>
</organism>
<keyword evidence="5" id="KW-1185">Reference proteome</keyword>
<evidence type="ECO:0000313" key="5">
    <source>
        <dbReference type="Proteomes" id="UP000286235"/>
    </source>
</evidence>
<gene>
    <name evidence="4" type="ORF">Cdeb_01362</name>
</gene>
<evidence type="ECO:0000259" key="3">
    <source>
        <dbReference type="PROSITE" id="PS51352"/>
    </source>
</evidence>
<feature type="domain" description="Thioredoxin" evidence="3">
    <location>
        <begin position="105"/>
        <end position="248"/>
    </location>
</feature>
<evidence type="ECO:0000256" key="1">
    <source>
        <dbReference type="SAM" id="MobiDB-lite"/>
    </source>
</evidence>
<protein>
    <submittedName>
        <fullName evidence="4">Thiol-disulfide isomerase and thioredoxin</fullName>
    </submittedName>
</protein>
<evidence type="ECO:0000256" key="2">
    <source>
        <dbReference type="SAM" id="Phobius"/>
    </source>
</evidence>
<dbReference type="RefSeq" id="WP_120669354.1">
    <property type="nucleotide sequence ID" value="NZ_AZRV01000035.1"/>
</dbReference>